<keyword evidence="4 10" id="KW-0547">Nucleotide-binding</keyword>
<comment type="catalytic activity">
    <reaction evidence="9 10">
        <text>XTP + H2O = XMP + diphosphate + H(+)</text>
        <dbReference type="Rhea" id="RHEA:28610"/>
        <dbReference type="ChEBI" id="CHEBI:15377"/>
        <dbReference type="ChEBI" id="CHEBI:15378"/>
        <dbReference type="ChEBI" id="CHEBI:33019"/>
        <dbReference type="ChEBI" id="CHEBI:57464"/>
        <dbReference type="ChEBI" id="CHEBI:61314"/>
        <dbReference type="EC" id="3.6.1.66"/>
    </reaction>
</comment>
<evidence type="ECO:0000256" key="10">
    <source>
        <dbReference type="HAMAP-Rule" id="MF_01405"/>
    </source>
</evidence>
<evidence type="ECO:0000256" key="5">
    <source>
        <dbReference type="ARBA" id="ARBA00022801"/>
    </source>
</evidence>
<dbReference type="EMBL" id="SMGO01000002">
    <property type="protein sequence ID" value="TCK82801.1"/>
    <property type="molecule type" value="Genomic_DNA"/>
</dbReference>
<accession>A0A4V2PXN4</accession>
<name>A0A4V2PXN4_9SPHI</name>
<proteinExistence type="inferred from homology"/>
<organism evidence="12 13">
    <name type="scientific">Albibacterium bauzanense</name>
    <dbReference type="NCBI Taxonomy" id="653929"/>
    <lineage>
        <taxon>Bacteria</taxon>
        <taxon>Pseudomonadati</taxon>
        <taxon>Bacteroidota</taxon>
        <taxon>Sphingobacteriia</taxon>
        <taxon>Sphingobacteriales</taxon>
        <taxon>Sphingobacteriaceae</taxon>
        <taxon>Albibacterium</taxon>
    </lineage>
</organism>
<comment type="cofactor">
    <cofactor evidence="10">
        <name>Mg(2+)</name>
        <dbReference type="ChEBI" id="CHEBI:18420"/>
    </cofactor>
    <text evidence="10">Binds 1 Mg(2+) ion per subunit.</text>
</comment>
<feature type="binding site" evidence="10">
    <location>
        <position position="171"/>
    </location>
    <ligand>
        <name>substrate</name>
    </ligand>
</feature>
<evidence type="ECO:0000256" key="1">
    <source>
        <dbReference type="ARBA" id="ARBA00008023"/>
    </source>
</evidence>
<dbReference type="RefSeq" id="WP_132222945.1">
    <property type="nucleotide sequence ID" value="NZ_SMGO01000002.1"/>
</dbReference>
<dbReference type="GO" id="GO:0000166">
    <property type="term" value="F:nucleotide binding"/>
    <property type="evidence" value="ECO:0007669"/>
    <property type="project" value="UniProtKB-KW"/>
</dbReference>
<comment type="caution">
    <text evidence="12">The sequence shown here is derived from an EMBL/GenBank/DDBJ whole genome shotgun (WGS) entry which is preliminary data.</text>
</comment>
<feature type="binding site" evidence="10">
    <location>
        <position position="69"/>
    </location>
    <ligand>
        <name>Mg(2+)</name>
        <dbReference type="ChEBI" id="CHEBI:18420"/>
    </ligand>
</feature>
<comment type="similarity">
    <text evidence="1 10 11">Belongs to the HAM1 NTPase family.</text>
</comment>
<keyword evidence="5 10" id="KW-0378">Hydrolase</keyword>
<dbReference type="Gene3D" id="3.90.950.10">
    <property type="match status" value="1"/>
</dbReference>
<dbReference type="SUPFAM" id="SSF52972">
    <property type="entry name" value="ITPase-like"/>
    <property type="match status" value="1"/>
</dbReference>
<dbReference type="FunFam" id="3.90.950.10:FF:000001">
    <property type="entry name" value="dITP/XTP pyrophosphatase"/>
    <property type="match status" value="1"/>
</dbReference>
<evidence type="ECO:0000256" key="2">
    <source>
        <dbReference type="ARBA" id="ARBA00011738"/>
    </source>
</evidence>
<evidence type="ECO:0000256" key="4">
    <source>
        <dbReference type="ARBA" id="ARBA00022741"/>
    </source>
</evidence>
<reference evidence="12 13" key="1">
    <citation type="submission" date="2019-03" db="EMBL/GenBank/DDBJ databases">
        <title>Genomic Encyclopedia of Archaeal and Bacterial Type Strains, Phase II (KMG-II): from individual species to whole genera.</title>
        <authorList>
            <person name="Goeker M."/>
        </authorList>
    </citation>
    <scope>NUCLEOTIDE SEQUENCE [LARGE SCALE GENOMIC DNA]</scope>
    <source>
        <strain evidence="12 13">DSM 22554</strain>
    </source>
</reference>
<dbReference type="GO" id="GO:0017111">
    <property type="term" value="F:ribonucleoside triphosphate phosphatase activity"/>
    <property type="evidence" value="ECO:0007669"/>
    <property type="project" value="InterPro"/>
</dbReference>
<keyword evidence="6 10" id="KW-0460">Magnesium</keyword>
<comment type="function">
    <text evidence="10">Pyrophosphatase that catalyzes the hydrolysis of nucleoside triphosphates to their monophosphate derivatives, with a high preference for the non-canonical purine nucleotides XTP (xanthosine triphosphate), dITP (deoxyinosine triphosphate) and ITP. Seems to function as a house-cleaning enzyme that removes non-canonical purine nucleotides from the nucleotide pool, thus preventing their incorporation into DNA/RNA and avoiding chromosomal lesions.</text>
</comment>
<comment type="catalytic activity">
    <reaction evidence="10">
        <text>ITP + H2O = IMP + diphosphate + H(+)</text>
        <dbReference type="Rhea" id="RHEA:29399"/>
        <dbReference type="ChEBI" id="CHEBI:15377"/>
        <dbReference type="ChEBI" id="CHEBI:15378"/>
        <dbReference type="ChEBI" id="CHEBI:33019"/>
        <dbReference type="ChEBI" id="CHEBI:58053"/>
        <dbReference type="ChEBI" id="CHEBI:61402"/>
        <dbReference type="EC" id="3.6.1.66"/>
    </reaction>
</comment>
<dbReference type="GO" id="GO:0036220">
    <property type="term" value="F:ITP diphosphatase activity"/>
    <property type="evidence" value="ECO:0007669"/>
    <property type="project" value="UniProtKB-UniRule"/>
</dbReference>
<evidence type="ECO:0000256" key="7">
    <source>
        <dbReference type="ARBA" id="ARBA00023080"/>
    </source>
</evidence>
<dbReference type="PANTHER" id="PTHR11067">
    <property type="entry name" value="INOSINE TRIPHOSPHATE PYROPHOSPHATASE/HAM1 PROTEIN"/>
    <property type="match status" value="1"/>
</dbReference>
<comment type="caution">
    <text evidence="10">Lacks conserved residue(s) required for the propagation of feature annotation.</text>
</comment>
<feature type="binding site" evidence="10">
    <location>
        <begin position="8"/>
        <end position="13"/>
    </location>
    <ligand>
        <name>substrate</name>
    </ligand>
</feature>
<evidence type="ECO:0000256" key="11">
    <source>
        <dbReference type="RuleBase" id="RU003781"/>
    </source>
</evidence>
<feature type="active site" description="Proton acceptor" evidence="10">
    <location>
        <position position="69"/>
    </location>
</feature>
<keyword evidence="13" id="KW-1185">Reference proteome</keyword>
<evidence type="ECO:0000256" key="3">
    <source>
        <dbReference type="ARBA" id="ARBA00022723"/>
    </source>
</evidence>
<evidence type="ECO:0000313" key="12">
    <source>
        <dbReference type="EMBL" id="TCK82801.1"/>
    </source>
</evidence>
<sequence>MREIVFATNNKHKLEEVNAMLDNHIILKSLDDIGCTADIPETGDTFEINASQKSHYIKEHYQLDCFADDSGLMVEALNNEPGVLSARYSGSRDMEKNINLLLDNLKGKSNRKAAFVTVISLLLEDKEYFFEGRIEGSISTERMGDNGFGYDPIFIPEGYSKSFAQMDASEKNNISHRAIAVQKLAHFLQSAQVQ</sequence>
<feature type="binding site" evidence="10">
    <location>
        <begin position="176"/>
        <end position="177"/>
    </location>
    <ligand>
        <name>substrate</name>
    </ligand>
</feature>
<dbReference type="NCBIfam" id="TIGR00042">
    <property type="entry name" value="RdgB/HAM1 family non-canonical purine NTP pyrophosphatase"/>
    <property type="match status" value="1"/>
</dbReference>
<keyword evidence="7 10" id="KW-0546">Nucleotide metabolism</keyword>
<dbReference type="OrthoDB" id="9807456at2"/>
<feature type="binding site" evidence="10">
    <location>
        <position position="70"/>
    </location>
    <ligand>
        <name>substrate</name>
    </ligand>
</feature>
<dbReference type="PANTHER" id="PTHR11067:SF9">
    <property type="entry name" value="INOSINE TRIPHOSPHATE PYROPHOSPHATASE"/>
    <property type="match status" value="1"/>
</dbReference>
<evidence type="ECO:0000256" key="9">
    <source>
        <dbReference type="ARBA" id="ARBA00052017"/>
    </source>
</evidence>
<evidence type="ECO:0000313" key="13">
    <source>
        <dbReference type="Proteomes" id="UP000294616"/>
    </source>
</evidence>
<protein>
    <recommendedName>
        <fullName evidence="10">dITP/XTP pyrophosphatase</fullName>
        <ecNumber evidence="10">3.6.1.66</ecNumber>
    </recommendedName>
    <alternativeName>
        <fullName evidence="10">Non-canonical purine NTP pyrophosphatase</fullName>
    </alternativeName>
    <alternativeName>
        <fullName evidence="10">Non-standard purine NTP pyrophosphatase</fullName>
    </alternativeName>
    <alternativeName>
        <fullName evidence="10">Nucleoside-triphosphate diphosphatase</fullName>
    </alternativeName>
    <alternativeName>
        <fullName evidence="10">Nucleoside-triphosphate pyrophosphatase</fullName>
        <shortName evidence="10">NTPase</shortName>
    </alternativeName>
</protein>
<comment type="catalytic activity">
    <reaction evidence="8 10">
        <text>dITP + H2O = dIMP + diphosphate + H(+)</text>
        <dbReference type="Rhea" id="RHEA:28342"/>
        <dbReference type="ChEBI" id="CHEBI:15377"/>
        <dbReference type="ChEBI" id="CHEBI:15378"/>
        <dbReference type="ChEBI" id="CHEBI:33019"/>
        <dbReference type="ChEBI" id="CHEBI:61194"/>
        <dbReference type="ChEBI" id="CHEBI:61382"/>
        <dbReference type="EC" id="3.6.1.66"/>
    </reaction>
</comment>
<dbReference type="Pfam" id="PF01725">
    <property type="entry name" value="Ham1p_like"/>
    <property type="match status" value="1"/>
</dbReference>
<feature type="binding site" evidence="10">
    <location>
        <begin position="148"/>
        <end position="151"/>
    </location>
    <ligand>
        <name>substrate</name>
    </ligand>
</feature>
<evidence type="ECO:0000256" key="6">
    <source>
        <dbReference type="ARBA" id="ARBA00022842"/>
    </source>
</evidence>
<dbReference type="GO" id="GO:0009117">
    <property type="term" value="P:nucleotide metabolic process"/>
    <property type="evidence" value="ECO:0007669"/>
    <property type="project" value="UniProtKB-KW"/>
</dbReference>
<evidence type="ECO:0000256" key="8">
    <source>
        <dbReference type="ARBA" id="ARBA00051875"/>
    </source>
</evidence>
<dbReference type="GO" id="GO:0046872">
    <property type="term" value="F:metal ion binding"/>
    <property type="evidence" value="ECO:0007669"/>
    <property type="project" value="UniProtKB-KW"/>
</dbReference>
<dbReference type="HAMAP" id="MF_01405">
    <property type="entry name" value="Non_canon_purine_NTPase"/>
    <property type="match status" value="1"/>
</dbReference>
<dbReference type="InterPro" id="IPR020922">
    <property type="entry name" value="dITP/XTP_pyrophosphatase"/>
</dbReference>
<gene>
    <name evidence="12" type="ORF">C8N28_1386</name>
</gene>
<dbReference type="EC" id="3.6.1.66" evidence="10"/>
<keyword evidence="3 10" id="KW-0479">Metal-binding</keyword>
<dbReference type="GO" id="GO:0009146">
    <property type="term" value="P:purine nucleoside triphosphate catabolic process"/>
    <property type="evidence" value="ECO:0007669"/>
    <property type="project" value="UniProtKB-UniRule"/>
</dbReference>
<dbReference type="GO" id="GO:0035870">
    <property type="term" value="F:dITP diphosphatase activity"/>
    <property type="evidence" value="ECO:0007669"/>
    <property type="project" value="UniProtKB-UniRule"/>
</dbReference>
<dbReference type="InterPro" id="IPR029001">
    <property type="entry name" value="ITPase-like_fam"/>
</dbReference>
<dbReference type="InterPro" id="IPR002637">
    <property type="entry name" value="RdgB/HAM1"/>
</dbReference>
<dbReference type="NCBIfam" id="NF011398">
    <property type="entry name" value="PRK14823.1"/>
    <property type="match status" value="1"/>
</dbReference>
<dbReference type="AlphaFoldDB" id="A0A4V2PXN4"/>
<dbReference type="Proteomes" id="UP000294616">
    <property type="component" value="Unassembled WGS sequence"/>
</dbReference>
<dbReference type="GO" id="GO:0005829">
    <property type="term" value="C:cytosol"/>
    <property type="evidence" value="ECO:0007669"/>
    <property type="project" value="TreeGrafter"/>
</dbReference>
<dbReference type="GO" id="GO:0036222">
    <property type="term" value="F:XTP diphosphatase activity"/>
    <property type="evidence" value="ECO:0007669"/>
    <property type="project" value="UniProtKB-UniRule"/>
</dbReference>
<dbReference type="CDD" id="cd00515">
    <property type="entry name" value="HAM1"/>
    <property type="match status" value="1"/>
</dbReference>
<comment type="subunit">
    <text evidence="2 10">Homodimer.</text>
</comment>